<proteinExistence type="predicted"/>
<feature type="transmembrane region" description="Helical" evidence="1">
    <location>
        <begin position="75"/>
        <end position="92"/>
    </location>
</feature>
<dbReference type="AlphaFoldDB" id="A0A1M6VI72"/>
<dbReference type="EMBL" id="FRAP01000012">
    <property type="protein sequence ID" value="SHK81061.1"/>
    <property type="molecule type" value="Genomic_DNA"/>
</dbReference>
<feature type="transmembrane region" description="Helical" evidence="1">
    <location>
        <begin position="98"/>
        <end position="121"/>
    </location>
</feature>
<dbReference type="Proteomes" id="UP000184363">
    <property type="component" value="Unassembled WGS sequence"/>
</dbReference>
<organism evidence="2 3">
    <name type="scientific">Pseudonocardia thermophila</name>
    <dbReference type="NCBI Taxonomy" id="1848"/>
    <lineage>
        <taxon>Bacteria</taxon>
        <taxon>Bacillati</taxon>
        <taxon>Actinomycetota</taxon>
        <taxon>Actinomycetes</taxon>
        <taxon>Pseudonocardiales</taxon>
        <taxon>Pseudonocardiaceae</taxon>
        <taxon>Pseudonocardia</taxon>
    </lineage>
</organism>
<dbReference type="InterPro" id="IPR009339">
    <property type="entry name" value="DUF998"/>
</dbReference>
<evidence type="ECO:0000313" key="3">
    <source>
        <dbReference type="Proteomes" id="UP000184363"/>
    </source>
</evidence>
<sequence length="125" mass="12509">MWAPRLVAVTGIGLVLAGPFVLQGGGGFPVGDPGVPGMTASTIGHLVVGTIAFAALIAANFVAGHHYSRTGQARLARGSRLAGAVFLAGDLYSTAGGYAGPLVLAVTVLVAMGWLGVVAAVERRR</sequence>
<accession>A0A1M6VI72</accession>
<evidence type="ECO:0000256" key="1">
    <source>
        <dbReference type="SAM" id="Phobius"/>
    </source>
</evidence>
<evidence type="ECO:0000313" key="2">
    <source>
        <dbReference type="EMBL" id="SHK81061.1"/>
    </source>
</evidence>
<feature type="transmembrane region" description="Helical" evidence="1">
    <location>
        <begin position="40"/>
        <end position="63"/>
    </location>
</feature>
<gene>
    <name evidence="2" type="ORF">SAMN05443637_112134</name>
</gene>
<dbReference type="STRING" id="1848.SAMN05443637_112134"/>
<reference evidence="2 3" key="1">
    <citation type="submission" date="2016-11" db="EMBL/GenBank/DDBJ databases">
        <authorList>
            <person name="Jaros S."/>
            <person name="Januszkiewicz K."/>
            <person name="Wedrychowicz H."/>
        </authorList>
    </citation>
    <scope>NUCLEOTIDE SEQUENCE [LARGE SCALE GENOMIC DNA]</scope>
    <source>
        <strain evidence="2 3">DSM 43832</strain>
    </source>
</reference>
<dbReference type="Pfam" id="PF06197">
    <property type="entry name" value="DUF998"/>
    <property type="match status" value="1"/>
</dbReference>
<keyword evidence="1" id="KW-1133">Transmembrane helix</keyword>
<keyword evidence="1" id="KW-0472">Membrane</keyword>
<name>A0A1M6VI72_PSETH</name>
<keyword evidence="1" id="KW-0812">Transmembrane</keyword>
<protein>
    <submittedName>
        <fullName evidence="2">Uncharacterized protein</fullName>
    </submittedName>
</protein>
<keyword evidence="3" id="KW-1185">Reference proteome</keyword>